<name>A0A7V3N4M5_UNCC3</name>
<feature type="transmembrane region" description="Helical" evidence="10">
    <location>
        <begin position="226"/>
        <end position="249"/>
    </location>
</feature>
<accession>A0A7V3N4M5</accession>
<evidence type="ECO:0000256" key="5">
    <source>
        <dbReference type="ARBA" id="ARBA00022692"/>
    </source>
</evidence>
<dbReference type="InterPro" id="IPR010627">
    <property type="entry name" value="Prepilin_pept_A24_N"/>
</dbReference>
<evidence type="ECO:0000256" key="9">
    <source>
        <dbReference type="RuleBase" id="RU003794"/>
    </source>
</evidence>
<feature type="transmembrane region" description="Helical" evidence="10">
    <location>
        <begin position="181"/>
        <end position="214"/>
    </location>
</feature>
<dbReference type="GO" id="GO:0032259">
    <property type="term" value="P:methylation"/>
    <property type="evidence" value="ECO:0007669"/>
    <property type="project" value="UniProtKB-KW"/>
</dbReference>
<keyword evidence="5 9" id="KW-0812">Transmembrane</keyword>
<dbReference type="InterPro" id="IPR050882">
    <property type="entry name" value="Prepilin_peptidase/N-MTase"/>
</dbReference>
<dbReference type="GO" id="GO:0005886">
    <property type="term" value="C:plasma membrane"/>
    <property type="evidence" value="ECO:0007669"/>
    <property type="project" value="UniProtKB-SubCell"/>
</dbReference>
<dbReference type="InterPro" id="IPR014032">
    <property type="entry name" value="Peptidase_A24A_bac"/>
</dbReference>
<dbReference type="PRINTS" id="PR00864">
    <property type="entry name" value="PREPILNPTASE"/>
</dbReference>
<gene>
    <name evidence="13" type="ORF">ENV41_03110</name>
</gene>
<dbReference type="EMBL" id="DTGG01000097">
    <property type="protein sequence ID" value="HFZ09104.1"/>
    <property type="molecule type" value="Genomic_DNA"/>
</dbReference>
<keyword evidence="4" id="KW-0997">Cell inner membrane</keyword>
<dbReference type="PANTHER" id="PTHR30487">
    <property type="entry name" value="TYPE 4 PREPILIN-LIKE PROTEINS LEADER PEPTIDE-PROCESSING ENZYME"/>
    <property type="match status" value="1"/>
</dbReference>
<keyword evidence="9" id="KW-0808">Transferase</keyword>
<keyword evidence="9" id="KW-0511">Multifunctional enzyme</keyword>
<comment type="function">
    <text evidence="9">Plays an essential role in type IV pili and type II pseudopili formation by proteolytically removing the leader sequence from substrate proteins and subsequently monomethylating the alpha-amino group of the newly exposed N-terminal phenylalanine.</text>
</comment>
<evidence type="ECO:0000256" key="10">
    <source>
        <dbReference type="SAM" id="Phobius"/>
    </source>
</evidence>
<feature type="transmembrane region" description="Helical" evidence="10">
    <location>
        <begin position="124"/>
        <end position="142"/>
    </location>
</feature>
<comment type="similarity">
    <text evidence="2 8">Belongs to the peptidase A24 family.</text>
</comment>
<evidence type="ECO:0000256" key="1">
    <source>
        <dbReference type="ARBA" id="ARBA00004429"/>
    </source>
</evidence>
<keyword evidence="7 10" id="KW-0472">Membrane</keyword>
<evidence type="ECO:0000256" key="4">
    <source>
        <dbReference type="ARBA" id="ARBA00022519"/>
    </source>
</evidence>
<dbReference type="EC" id="3.4.23.43" evidence="9"/>
<keyword evidence="9" id="KW-0378">Hydrolase</keyword>
<protein>
    <recommendedName>
        <fullName evidence="9">Prepilin leader peptidase/N-methyltransferase</fullName>
        <ecNumber evidence="9">2.1.1.-</ecNumber>
        <ecNumber evidence="9">3.4.23.43</ecNumber>
    </recommendedName>
</protein>
<evidence type="ECO:0000313" key="13">
    <source>
        <dbReference type="EMBL" id="HFZ09104.1"/>
    </source>
</evidence>
<feature type="domain" description="Prepilin type IV endopeptidase peptidase" evidence="11">
    <location>
        <begin position="102"/>
        <end position="210"/>
    </location>
</feature>
<keyword evidence="6 10" id="KW-1133">Transmembrane helix</keyword>
<comment type="catalytic activity">
    <reaction evidence="9">
        <text>Typically cleaves a -Gly-|-Phe- bond to release an N-terminal, basic peptide of 5-8 residues from type IV prepilin, and then N-methylates the new N-terminal amino group, the methyl donor being S-adenosyl-L-methionine.</text>
        <dbReference type="EC" id="3.4.23.43"/>
    </reaction>
</comment>
<keyword evidence="3" id="KW-1003">Cell membrane</keyword>
<dbReference type="EC" id="2.1.1.-" evidence="9"/>
<evidence type="ECO:0000256" key="7">
    <source>
        <dbReference type="ARBA" id="ARBA00023136"/>
    </source>
</evidence>
<evidence type="ECO:0000256" key="2">
    <source>
        <dbReference type="ARBA" id="ARBA00005801"/>
    </source>
</evidence>
<dbReference type="PANTHER" id="PTHR30487:SF0">
    <property type="entry name" value="PREPILIN LEADER PEPTIDASE_N-METHYLTRANSFERASE-RELATED"/>
    <property type="match status" value="1"/>
</dbReference>
<keyword evidence="9" id="KW-0489">Methyltransferase</keyword>
<dbReference type="GO" id="GO:0004190">
    <property type="term" value="F:aspartic-type endopeptidase activity"/>
    <property type="evidence" value="ECO:0007669"/>
    <property type="project" value="UniProtKB-EC"/>
</dbReference>
<dbReference type="Pfam" id="PF01478">
    <property type="entry name" value="Peptidase_A24"/>
    <property type="match status" value="1"/>
</dbReference>
<evidence type="ECO:0000259" key="12">
    <source>
        <dbReference type="Pfam" id="PF06750"/>
    </source>
</evidence>
<dbReference type="Gene3D" id="1.20.120.1220">
    <property type="match status" value="1"/>
</dbReference>
<evidence type="ECO:0000256" key="8">
    <source>
        <dbReference type="RuleBase" id="RU003793"/>
    </source>
</evidence>
<evidence type="ECO:0000256" key="3">
    <source>
        <dbReference type="ARBA" id="ARBA00022475"/>
    </source>
</evidence>
<evidence type="ECO:0000256" key="6">
    <source>
        <dbReference type="ARBA" id="ARBA00022989"/>
    </source>
</evidence>
<evidence type="ECO:0000259" key="11">
    <source>
        <dbReference type="Pfam" id="PF01478"/>
    </source>
</evidence>
<dbReference type="AlphaFoldDB" id="A0A7V3N4M5"/>
<proteinExistence type="inferred from homology"/>
<keyword evidence="9" id="KW-0645">Protease</keyword>
<dbReference type="InterPro" id="IPR000045">
    <property type="entry name" value="Prepilin_IV_endopep_pep"/>
</dbReference>
<feature type="domain" description="Prepilin peptidase A24 N-terminal" evidence="12">
    <location>
        <begin position="8"/>
        <end position="91"/>
    </location>
</feature>
<organism evidence="13">
    <name type="scientific">candidate division CPR3 bacterium</name>
    <dbReference type="NCBI Taxonomy" id="2268181"/>
    <lineage>
        <taxon>Bacteria</taxon>
        <taxon>Bacteria division CPR3</taxon>
    </lineage>
</organism>
<dbReference type="Pfam" id="PF06750">
    <property type="entry name" value="A24_N_bact"/>
    <property type="match status" value="1"/>
</dbReference>
<dbReference type="GO" id="GO:0008168">
    <property type="term" value="F:methyltransferase activity"/>
    <property type="evidence" value="ECO:0007669"/>
    <property type="project" value="UniProtKB-KW"/>
</dbReference>
<feature type="transmembrane region" description="Helical" evidence="10">
    <location>
        <begin position="71"/>
        <end position="91"/>
    </location>
</feature>
<reference evidence="13" key="1">
    <citation type="journal article" date="2020" name="mSystems">
        <title>Genome- and Community-Level Interaction Insights into Carbon Utilization and Element Cycling Functions of Hydrothermarchaeota in Hydrothermal Sediment.</title>
        <authorList>
            <person name="Zhou Z."/>
            <person name="Liu Y."/>
            <person name="Xu W."/>
            <person name="Pan J."/>
            <person name="Luo Z.H."/>
            <person name="Li M."/>
        </authorList>
    </citation>
    <scope>NUCLEOTIDE SEQUENCE [LARGE SCALE GENOMIC DNA]</scope>
    <source>
        <strain evidence="13">SpSt-757</strain>
    </source>
</reference>
<sequence length="255" mass="28023">MTLLIAIIFGAMIGSFLNVCIYRLPKGESIVSPGSHCPFCNKAIKFYDNIPILSYFLLRGKCRYCHKPISLQYPIVEGVTALSSLLLFIRFGISFDYLFYFAFLSALIVITVIDLYHQIIPDEISLPGIGVGLLASLILKNITFWESLIGAISGGGSLFLVAVAYQWLFKREGMGGGDVKLLAMIGAFLGWKAVILTILLSSLIGSIIGIAIILIKGKDFKYAIPFGPFLSLGAAISLFWGEGLIRWYLYLNTGR</sequence>
<comment type="subcellular location">
    <subcellularLocation>
        <location evidence="1">Cell inner membrane</location>
        <topology evidence="1">Multi-pass membrane protein</topology>
    </subcellularLocation>
    <subcellularLocation>
        <location evidence="9">Cell membrane</location>
        <topology evidence="9">Multi-pass membrane protein</topology>
    </subcellularLocation>
</comment>
<dbReference type="GO" id="GO:0006465">
    <property type="term" value="P:signal peptide processing"/>
    <property type="evidence" value="ECO:0007669"/>
    <property type="project" value="TreeGrafter"/>
</dbReference>
<feature type="transmembrane region" description="Helical" evidence="10">
    <location>
        <begin position="148"/>
        <end position="169"/>
    </location>
</feature>
<comment type="caution">
    <text evidence="13">The sequence shown here is derived from an EMBL/GenBank/DDBJ whole genome shotgun (WGS) entry which is preliminary data.</text>
</comment>
<feature type="transmembrane region" description="Helical" evidence="10">
    <location>
        <begin position="6"/>
        <end position="24"/>
    </location>
</feature>
<feature type="transmembrane region" description="Helical" evidence="10">
    <location>
        <begin position="97"/>
        <end position="117"/>
    </location>
</feature>